<organism evidence="2 3">
    <name type="scientific">Terfezia boudieri ATCC MYA-4762</name>
    <dbReference type="NCBI Taxonomy" id="1051890"/>
    <lineage>
        <taxon>Eukaryota</taxon>
        <taxon>Fungi</taxon>
        <taxon>Dikarya</taxon>
        <taxon>Ascomycota</taxon>
        <taxon>Pezizomycotina</taxon>
        <taxon>Pezizomycetes</taxon>
        <taxon>Pezizales</taxon>
        <taxon>Pezizaceae</taxon>
        <taxon>Terfezia</taxon>
    </lineage>
</organism>
<evidence type="ECO:0000313" key="3">
    <source>
        <dbReference type="Proteomes" id="UP000267821"/>
    </source>
</evidence>
<dbReference type="InParanoid" id="A0A3N4MIS3"/>
<sequence length="251" mass="27643">MHGTAGQFHPSSRHSHSPLPLRVYPTSPSKEHLSDTSSTPLDDTDTPMPTSNSNTSTPTPHPSADDPTFDLTHSDSPAPGPDTPPATNSTPLFPHHLTHAGMETPPPTTASLHFHQQHQHPHQNPQLLTPGPTSTPPSSQPQSQPHTQQQQHHHHQHHYHQHHHHHHQESMGVGGGQMQMHMHIMQEFARKGAAEAWVAAGWGGKKMLEDYELQRDRLLDGGLNLGKTGIPLDAIYALTSYFWGRSSISRG</sequence>
<keyword evidence="3" id="KW-1185">Reference proteome</keyword>
<proteinExistence type="predicted"/>
<dbReference type="Proteomes" id="UP000267821">
    <property type="component" value="Unassembled WGS sequence"/>
</dbReference>
<evidence type="ECO:0000313" key="2">
    <source>
        <dbReference type="EMBL" id="RPB28425.1"/>
    </source>
</evidence>
<feature type="compositionally biased region" description="Low complexity" evidence="1">
    <location>
        <begin position="35"/>
        <end position="58"/>
    </location>
</feature>
<feature type="compositionally biased region" description="Basic residues" evidence="1">
    <location>
        <begin position="151"/>
        <end position="167"/>
    </location>
</feature>
<evidence type="ECO:0000256" key="1">
    <source>
        <dbReference type="SAM" id="MobiDB-lite"/>
    </source>
</evidence>
<gene>
    <name evidence="2" type="ORF">L211DRAFT_383876</name>
</gene>
<reference evidence="2 3" key="1">
    <citation type="journal article" date="2018" name="Nat. Ecol. Evol.">
        <title>Pezizomycetes genomes reveal the molecular basis of ectomycorrhizal truffle lifestyle.</title>
        <authorList>
            <person name="Murat C."/>
            <person name="Payen T."/>
            <person name="Noel B."/>
            <person name="Kuo A."/>
            <person name="Morin E."/>
            <person name="Chen J."/>
            <person name="Kohler A."/>
            <person name="Krizsan K."/>
            <person name="Balestrini R."/>
            <person name="Da Silva C."/>
            <person name="Montanini B."/>
            <person name="Hainaut M."/>
            <person name="Levati E."/>
            <person name="Barry K.W."/>
            <person name="Belfiori B."/>
            <person name="Cichocki N."/>
            <person name="Clum A."/>
            <person name="Dockter R.B."/>
            <person name="Fauchery L."/>
            <person name="Guy J."/>
            <person name="Iotti M."/>
            <person name="Le Tacon F."/>
            <person name="Lindquist E.A."/>
            <person name="Lipzen A."/>
            <person name="Malagnac F."/>
            <person name="Mello A."/>
            <person name="Molinier V."/>
            <person name="Miyauchi S."/>
            <person name="Poulain J."/>
            <person name="Riccioni C."/>
            <person name="Rubini A."/>
            <person name="Sitrit Y."/>
            <person name="Splivallo R."/>
            <person name="Traeger S."/>
            <person name="Wang M."/>
            <person name="Zifcakova L."/>
            <person name="Wipf D."/>
            <person name="Zambonelli A."/>
            <person name="Paolocci F."/>
            <person name="Nowrousian M."/>
            <person name="Ottonello S."/>
            <person name="Baldrian P."/>
            <person name="Spatafora J.W."/>
            <person name="Henrissat B."/>
            <person name="Nagy L.G."/>
            <person name="Aury J.M."/>
            <person name="Wincker P."/>
            <person name="Grigoriev I.V."/>
            <person name="Bonfante P."/>
            <person name="Martin F.M."/>
        </authorList>
    </citation>
    <scope>NUCLEOTIDE SEQUENCE [LARGE SCALE GENOMIC DNA]</scope>
    <source>
        <strain evidence="2 3">ATCC MYA-4762</strain>
    </source>
</reference>
<feature type="region of interest" description="Disordered" evidence="1">
    <location>
        <begin position="1"/>
        <end position="175"/>
    </location>
</feature>
<dbReference type="EMBL" id="ML121529">
    <property type="protein sequence ID" value="RPB28425.1"/>
    <property type="molecule type" value="Genomic_DNA"/>
</dbReference>
<accession>A0A3N4MIS3</accession>
<dbReference type="AlphaFoldDB" id="A0A3N4MIS3"/>
<feature type="compositionally biased region" description="Low complexity" evidence="1">
    <location>
        <begin position="140"/>
        <end position="150"/>
    </location>
</feature>
<protein>
    <submittedName>
        <fullName evidence="2">Uncharacterized protein</fullName>
    </submittedName>
</protein>
<feature type="compositionally biased region" description="Low complexity" evidence="1">
    <location>
        <begin position="122"/>
        <end position="132"/>
    </location>
</feature>
<name>A0A3N4MIS3_9PEZI</name>